<dbReference type="GO" id="GO:0000724">
    <property type="term" value="P:double-strand break repair via homologous recombination"/>
    <property type="evidence" value="ECO:0007669"/>
    <property type="project" value="TreeGrafter"/>
</dbReference>
<organism evidence="18 19">
    <name type="scientific">Trichodelitschia bisporula</name>
    <dbReference type="NCBI Taxonomy" id="703511"/>
    <lineage>
        <taxon>Eukaryota</taxon>
        <taxon>Fungi</taxon>
        <taxon>Dikarya</taxon>
        <taxon>Ascomycota</taxon>
        <taxon>Pezizomycotina</taxon>
        <taxon>Dothideomycetes</taxon>
        <taxon>Dothideomycetes incertae sedis</taxon>
        <taxon>Phaeotrichales</taxon>
        <taxon>Phaeotrichaceae</taxon>
        <taxon>Trichodelitschia</taxon>
    </lineage>
</organism>
<evidence type="ECO:0000256" key="15">
    <source>
        <dbReference type="RuleBase" id="RU368018"/>
    </source>
</evidence>
<feature type="compositionally biased region" description="Acidic residues" evidence="16">
    <location>
        <begin position="302"/>
        <end position="321"/>
    </location>
</feature>
<dbReference type="OrthoDB" id="185455at2759"/>
<keyword evidence="8 15" id="KW-0227">DNA damage</keyword>
<evidence type="ECO:0000256" key="13">
    <source>
        <dbReference type="ARBA" id="ARBA00023204"/>
    </source>
</evidence>
<evidence type="ECO:0000259" key="17">
    <source>
        <dbReference type="Pfam" id="PF08746"/>
    </source>
</evidence>
<dbReference type="Proteomes" id="UP000799640">
    <property type="component" value="Unassembled WGS sequence"/>
</dbReference>
<comment type="function">
    <text evidence="15">Acts in a DNA repair pathway for removal of UV-induced DNA damage that is distinct from classical nucleotide excision repair and in repair of ionizing radiation damage. Functions in homologous recombination repair of DNA double strand breaks and in recovery of stalled replication forks.</text>
</comment>
<accession>A0A6G1HJZ1</accession>
<protein>
    <recommendedName>
        <fullName evidence="5 15">Non-structural maintenance of chromosomes element 1 homolog</fullName>
        <ecNumber evidence="4 15">2.3.2.27</ecNumber>
    </recommendedName>
</protein>
<dbReference type="EMBL" id="ML996708">
    <property type="protein sequence ID" value="KAF2396179.1"/>
    <property type="molecule type" value="Genomic_DNA"/>
</dbReference>
<dbReference type="GO" id="GO:0061630">
    <property type="term" value="F:ubiquitin protein ligase activity"/>
    <property type="evidence" value="ECO:0007669"/>
    <property type="project" value="UniProtKB-EC"/>
</dbReference>
<keyword evidence="9 15" id="KW-0863">Zinc-finger</keyword>
<evidence type="ECO:0000256" key="12">
    <source>
        <dbReference type="ARBA" id="ARBA00023172"/>
    </source>
</evidence>
<dbReference type="Gene3D" id="3.90.1150.220">
    <property type="match status" value="1"/>
</dbReference>
<evidence type="ECO:0000256" key="9">
    <source>
        <dbReference type="ARBA" id="ARBA00022771"/>
    </source>
</evidence>
<dbReference type="AlphaFoldDB" id="A0A6G1HJZ1"/>
<evidence type="ECO:0000256" key="7">
    <source>
        <dbReference type="ARBA" id="ARBA00022723"/>
    </source>
</evidence>
<dbReference type="Pfam" id="PF08746">
    <property type="entry name" value="zf-RING-like"/>
    <property type="match status" value="1"/>
</dbReference>
<dbReference type="PANTHER" id="PTHR20973:SF0">
    <property type="entry name" value="NON-STRUCTURAL MAINTENANCE OF CHROMOSOMES ELEMENT 1 HOMOLOG"/>
    <property type="match status" value="1"/>
</dbReference>
<evidence type="ECO:0000256" key="2">
    <source>
        <dbReference type="ARBA" id="ARBA00004123"/>
    </source>
</evidence>
<sequence>MSLTPGRDSYNNSHSAFLQAIQTRQTFTFEEAKPILAAILTAYEGRPVLANDILFEDFTNYIHTINAALSSFDYEIRSAYPQSASVRSRDTAVYAFVNATSDPQTQLATCRSADEIAYVRRVIDAMFDANNTPAREIMAVKGMEAIHLAKVNRGRDSTAMAGTQANAGYLTIDKAEKTLASLVEEGWFEKSKAGYYSLSARALMELRSWLVDTYNNPDEEEGAWQPIKTCEVCREIITVGQRCANNNCPCRLHDFCAQNILRAKNKCPRCKTDWDEERFVGERVIKGVQSRPSTSSRRAVQESEDDEEEDGTEEEEEEEEE</sequence>
<keyword evidence="11 15" id="KW-0862">Zinc</keyword>
<evidence type="ECO:0000256" key="3">
    <source>
        <dbReference type="ARBA" id="ARBA00010258"/>
    </source>
</evidence>
<dbReference type="InterPro" id="IPR011513">
    <property type="entry name" value="Nse1"/>
</dbReference>
<keyword evidence="13 15" id="KW-0234">DNA repair</keyword>
<feature type="region of interest" description="Disordered" evidence="16">
    <location>
        <begin position="285"/>
        <end position="321"/>
    </location>
</feature>
<dbReference type="GO" id="GO:0030915">
    <property type="term" value="C:Smc5-Smc6 complex"/>
    <property type="evidence" value="ECO:0007669"/>
    <property type="project" value="UniProtKB-UniRule"/>
</dbReference>
<comment type="subcellular location">
    <subcellularLocation>
        <location evidence="2 15">Nucleus</location>
    </subcellularLocation>
</comment>
<evidence type="ECO:0000256" key="6">
    <source>
        <dbReference type="ARBA" id="ARBA00022679"/>
    </source>
</evidence>
<dbReference type="SUPFAM" id="SSF57850">
    <property type="entry name" value="RING/U-box"/>
    <property type="match status" value="1"/>
</dbReference>
<keyword evidence="6 15" id="KW-0808">Transferase</keyword>
<evidence type="ECO:0000256" key="1">
    <source>
        <dbReference type="ARBA" id="ARBA00000900"/>
    </source>
</evidence>
<dbReference type="CDD" id="cd16493">
    <property type="entry name" value="RING-CH-C4HC3_NSE1"/>
    <property type="match status" value="1"/>
</dbReference>
<evidence type="ECO:0000313" key="18">
    <source>
        <dbReference type="EMBL" id="KAF2396179.1"/>
    </source>
</evidence>
<evidence type="ECO:0000256" key="5">
    <source>
        <dbReference type="ARBA" id="ARBA00019422"/>
    </source>
</evidence>
<keyword evidence="12 15" id="KW-0233">DNA recombination</keyword>
<dbReference type="PANTHER" id="PTHR20973">
    <property type="entry name" value="NON-SMC ELEMENT 1-RELATED"/>
    <property type="match status" value="1"/>
</dbReference>
<dbReference type="EC" id="2.3.2.27" evidence="4 15"/>
<dbReference type="InterPro" id="IPR036388">
    <property type="entry name" value="WH-like_DNA-bd_sf"/>
</dbReference>
<name>A0A6G1HJZ1_9PEZI</name>
<dbReference type="InterPro" id="IPR013083">
    <property type="entry name" value="Znf_RING/FYVE/PHD"/>
</dbReference>
<evidence type="ECO:0000313" key="19">
    <source>
        <dbReference type="Proteomes" id="UP000799640"/>
    </source>
</evidence>
<comment type="catalytic activity">
    <reaction evidence="1 15">
        <text>S-ubiquitinyl-[E2 ubiquitin-conjugating enzyme]-L-cysteine + [acceptor protein]-L-lysine = [E2 ubiquitin-conjugating enzyme]-L-cysteine + N(6)-ubiquitinyl-[acceptor protein]-L-lysine.</text>
        <dbReference type="EC" id="2.3.2.27"/>
    </reaction>
</comment>
<proteinExistence type="inferred from homology"/>
<evidence type="ECO:0000256" key="11">
    <source>
        <dbReference type="ARBA" id="ARBA00022833"/>
    </source>
</evidence>
<dbReference type="InterPro" id="IPR014857">
    <property type="entry name" value="Nse1_RING_C4HC3-type"/>
</dbReference>
<keyword evidence="7 15" id="KW-0479">Metal-binding</keyword>
<reference evidence="18" key="1">
    <citation type="journal article" date="2020" name="Stud. Mycol.">
        <title>101 Dothideomycetes genomes: a test case for predicting lifestyles and emergence of pathogens.</title>
        <authorList>
            <person name="Haridas S."/>
            <person name="Albert R."/>
            <person name="Binder M."/>
            <person name="Bloem J."/>
            <person name="Labutti K."/>
            <person name="Salamov A."/>
            <person name="Andreopoulos B."/>
            <person name="Baker S."/>
            <person name="Barry K."/>
            <person name="Bills G."/>
            <person name="Bluhm B."/>
            <person name="Cannon C."/>
            <person name="Castanera R."/>
            <person name="Culley D."/>
            <person name="Daum C."/>
            <person name="Ezra D."/>
            <person name="Gonzalez J."/>
            <person name="Henrissat B."/>
            <person name="Kuo A."/>
            <person name="Liang C."/>
            <person name="Lipzen A."/>
            <person name="Lutzoni F."/>
            <person name="Magnuson J."/>
            <person name="Mondo S."/>
            <person name="Nolan M."/>
            <person name="Ohm R."/>
            <person name="Pangilinan J."/>
            <person name="Park H.-J."/>
            <person name="Ramirez L."/>
            <person name="Alfaro M."/>
            <person name="Sun H."/>
            <person name="Tritt A."/>
            <person name="Yoshinaga Y."/>
            <person name="Zwiers L.-H."/>
            <person name="Turgeon B."/>
            <person name="Goodwin S."/>
            <person name="Spatafora J."/>
            <person name="Crous P."/>
            <person name="Grigoriev I."/>
        </authorList>
    </citation>
    <scope>NUCLEOTIDE SEQUENCE</scope>
    <source>
        <strain evidence="18">CBS 262.69</strain>
    </source>
</reference>
<feature type="domain" description="Non-structural maintenance of chromosomes element 1 RING C4HC3-type" evidence="17">
    <location>
        <begin position="230"/>
        <end position="270"/>
    </location>
</feature>
<evidence type="ECO:0000256" key="4">
    <source>
        <dbReference type="ARBA" id="ARBA00012483"/>
    </source>
</evidence>
<dbReference type="GO" id="GO:0005634">
    <property type="term" value="C:nucleus"/>
    <property type="evidence" value="ECO:0007669"/>
    <property type="project" value="UniProtKB-SubCell"/>
</dbReference>
<comment type="subunit">
    <text evidence="15">Component of the Smc5-Smc6 complex.</text>
</comment>
<dbReference type="Gene3D" id="3.30.40.10">
    <property type="entry name" value="Zinc/RING finger domain, C3HC4 (zinc finger)"/>
    <property type="match status" value="1"/>
</dbReference>
<keyword evidence="10 15" id="KW-0833">Ubl conjugation pathway</keyword>
<comment type="similarity">
    <text evidence="3 15">Belongs to the NSE1 family.</text>
</comment>
<keyword evidence="19" id="KW-1185">Reference proteome</keyword>
<evidence type="ECO:0000256" key="16">
    <source>
        <dbReference type="SAM" id="MobiDB-lite"/>
    </source>
</evidence>
<evidence type="ECO:0000256" key="8">
    <source>
        <dbReference type="ARBA" id="ARBA00022763"/>
    </source>
</evidence>
<evidence type="ECO:0000256" key="10">
    <source>
        <dbReference type="ARBA" id="ARBA00022786"/>
    </source>
</evidence>
<dbReference type="GO" id="GO:0008270">
    <property type="term" value="F:zinc ion binding"/>
    <property type="evidence" value="ECO:0007669"/>
    <property type="project" value="UniProtKB-KW"/>
</dbReference>
<dbReference type="Gene3D" id="1.10.10.10">
    <property type="entry name" value="Winged helix-like DNA-binding domain superfamily/Winged helix DNA-binding domain"/>
    <property type="match status" value="1"/>
</dbReference>
<keyword evidence="14 15" id="KW-0539">Nucleus</keyword>
<dbReference type="Pfam" id="PF07574">
    <property type="entry name" value="SMC_Nse1"/>
    <property type="match status" value="1"/>
</dbReference>
<evidence type="ECO:0000256" key="14">
    <source>
        <dbReference type="ARBA" id="ARBA00023242"/>
    </source>
</evidence>
<gene>
    <name evidence="18" type="ORF">EJ06DRAFT_500622</name>
</gene>